<dbReference type="CDD" id="cd01641">
    <property type="entry name" value="Bacterial_IMPase_like_1"/>
    <property type="match status" value="1"/>
</dbReference>
<dbReference type="GO" id="GO:0004401">
    <property type="term" value="F:histidinol-phosphatase activity"/>
    <property type="evidence" value="ECO:0007669"/>
    <property type="project" value="UniProtKB-EC"/>
</dbReference>
<dbReference type="EMBL" id="JAQZSM010000063">
    <property type="protein sequence ID" value="MDD7973824.1"/>
    <property type="molecule type" value="Genomic_DNA"/>
</dbReference>
<dbReference type="InterPro" id="IPR000760">
    <property type="entry name" value="Inositol_monophosphatase-like"/>
</dbReference>
<comment type="catalytic activity">
    <reaction evidence="10">
        <text>L-histidinol phosphate + H2O = L-histidinol + phosphate</text>
        <dbReference type="Rhea" id="RHEA:14465"/>
        <dbReference type="ChEBI" id="CHEBI:15377"/>
        <dbReference type="ChEBI" id="CHEBI:43474"/>
        <dbReference type="ChEBI" id="CHEBI:57699"/>
        <dbReference type="ChEBI" id="CHEBI:57980"/>
        <dbReference type="EC" id="3.1.3.15"/>
    </reaction>
</comment>
<dbReference type="InterPro" id="IPR051090">
    <property type="entry name" value="Inositol_monoP_superfamily"/>
</dbReference>
<evidence type="ECO:0000256" key="1">
    <source>
        <dbReference type="ARBA" id="ARBA00001946"/>
    </source>
</evidence>
<organism evidence="12 13">
    <name type="scientific">Roseinatronobacter alkalisoli</name>
    <dbReference type="NCBI Taxonomy" id="3028235"/>
    <lineage>
        <taxon>Bacteria</taxon>
        <taxon>Pseudomonadati</taxon>
        <taxon>Pseudomonadota</taxon>
        <taxon>Alphaproteobacteria</taxon>
        <taxon>Rhodobacterales</taxon>
        <taxon>Paracoccaceae</taxon>
        <taxon>Roseinatronobacter</taxon>
    </lineage>
</organism>
<dbReference type="NCBIfam" id="TIGR02067">
    <property type="entry name" value="his_9_HisN"/>
    <property type="match status" value="1"/>
</dbReference>
<keyword evidence="7 12" id="KW-0378">Hydrolase</keyword>
<reference evidence="12" key="1">
    <citation type="submission" date="2023-02" db="EMBL/GenBank/DDBJ databases">
        <title>Description of Roseinatronobacter alkalisoli sp. nov., an alkaliphilic bacerium isolated from soda soil.</title>
        <authorList>
            <person name="Wei W."/>
        </authorList>
    </citation>
    <scope>NUCLEOTIDE SEQUENCE</scope>
    <source>
        <strain evidence="12">HJB301</strain>
    </source>
</reference>
<dbReference type="InterPro" id="IPR011809">
    <property type="entry name" value="His_9_proposed"/>
</dbReference>
<evidence type="ECO:0000256" key="10">
    <source>
        <dbReference type="ARBA" id="ARBA00049158"/>
    </source>
</evidence>
<dbReference type="Proteomes" id="UP001431784">
    <property type="component" value="Unassembled WGS sequence"/>
</dbReference>
<evidence type="ECO:0000256" key="11">
    <source>
        <dbReference type="NCBIfam" id="TIGR02067"/>
    </source>
</evidence>
<dbReference type="PANTHER" id="PTHR43200">
    <property type="entry name" value="PHOSPHATASE"/>
    <property type="match status" value="1"/>
</dbReference>
<proteinExistence type="inferred from homology"/>
<dbReference type="Pfam" id="PF00459">
    <property type="entry name" value="Inositol_P"/>
    <property type="match status" value="1"/>
</dbReference>
<keyword evidence="13" id="KW-1185">Reference proteome</keyword>
<dbReference type="SUPFAM" id="SSF56655">
    <property type="entry name" value="Carbohydrate phosphatase"/>
    <property type="match status" value="1"/>
</dbReference>
<dbReference type="Gene3D" id="3.40.190.80">
    <property type="match status" value="1"/>
</dbReference>
<comment type="pathway">
    <text evidence="2">Amino-acid biosynthesis; L-histidine biosynthesis; L-histidine from 5-phospho-alpha-D-ribose 1-diphosphate: step 8/9.</text>
</comment>
<dbReference type="PANTHER" id="PTHR43200:SF6">
    <property type="entry name" value="3'(2'),5'-BISPHOSPHATE NUCLEOTIDASE"/>
    <property type="match status" value="1"/>
</dbReference>
<evidence type="ECO:0000256" key="3">
    <source>
        <dbReference type="ARBA" id="ARBA00009759"/>
    </source>
</evidence>
<evidence type="ECO:0000256" key="2">
    <source>
        <dbReference type="ARBA" id="ARBA00004970"/>
    </source>
</evidence>
<evidence type="ECO:0000256" key="7">
    <source>
        <dbReference type="ARBA" id="ARBA00022801"/>
    </source>
</evidence>
<accession>A0ABT5TFC7</accession>
<dbReference type="PROSITE" id="PS00629">
    <property type="entry name" value="IMP_1"/>
    <property type="match status" value="1"/>
</dbReference>
<dbReference type="Gene3D" id="3.30.540.10">
    <property type="entry name" value="Fructose-1,6-Bisphosphatase, subunit A, domain 1"/>
    <property type="match status" value="1"/>
</dbReference>
<keyword evidence="5" id="KW-0028">Amino-acid biosynthesis</keyword>
<dbReference type="EC" id="3.1.3.15" evidence="4 11"/>
<comment type="similarity">
    <text evidence="3">Belongs to the inositol monophosphatase superfamily.</text>
</comment>
<dbReference type="PRINTS" id="PR00377">
    <property type="entry name" value="IMPHPHTASES"/>
</dbReference>
<evidence type="ECO:0000256" key="9">
    <source>
        <dbReference type="ARBA" id="ARBA00023102"/>
    </source>
</evidence>
<protein>
    <recommendedName>
        <fullName evidence="4 11">Histidinol-phosphatase</fullName>
        <ecNumber evidence="4 11">3.1.3.15</ecNumber>
    </recommendedName>
</protein>
<gene>
    <name evidence="12" type="primary">hisN</name>
    <name evidence="12" type="ORF">PUT78_22535</name>
</gene>
<evidence type="ECO:0000256" key="5">
    <source>
        <dbReference type="ARBA" id="ARBA00022605"/>
    </source>
</evidence>
<evidence type="ECO:0000256" key="8">
    <source>
        <dbReference type="ARBA" id="ARBA00022842"/>
    </source>
</evidence>
<evidence type="ECO:0000313" key="12">
    <source>
        <dbReference type="EMBL" id="MDD7973824.1"/>
    </source>
</evidence>
<comment type="cofactor">
    <cofactor evidence="1">
        <name>Mg(2+)</name>
        <dbReference type="ChEBI" id="CHEBI:18420"/>
    </cofactor>
</comment>
<dbReference type="RefSeq" id="WP_274354485.1">
    <property type="nucleotide sequence ID" value="NZ_JAQZSM010000063.1"/>
</dbReference>
<name>A0ABT5TFC7_9RHOB</name>
<comment type="caution">
    <text evidence="12">The sequence shown here is derived from an EMBL/GenBank/DDBJ whole genome shotgun (WGS) entry which is preliminary data.</text>
</comment>
<evidence type="ECO:0000313" key="13">
    <source>
        <dbReference type="Proteomes" id="UP001431784"/>
    </source>
</evidence>
<keyword evidence="6" id="KW-0479">Metal-binding</keyword>
<evidence type="ECO:0000256" key="4">
    <source>
        <dbReference type="ARBA" id="ARBA00013085"/>
    </source>
</evidence>
<sequence>MEATQYPSLEIAGFAQDVARQAGMLALESFRKPVPVETKADSSPVTEADRQTELFLRAAVSERFPHHAIWGEEFGGASEPECPLWVIDPIDGTRSFITGSPIWGTLLALFDGGKPRLGVIEMPALNERWVGQKETGSWFSDKNTAPKACHVRPCKNISEARFYTTSPRYFTTNERGAIEQICDKVDIARFGGDCYSYGMLALGQIDLVVETRLQPYDYLALVPIIEEAGGIITDWAGAPLGLRSDGRVIAAATPDLHAAALEMLKV</sequence>
<dbReference type="InterPro" id="IPR020583">
    <property type="entry name" value="Inositol_monoP_metal-BS"/>
</dbReference>
<keyword evidence="9" id="KW-0368">Histidine biosynthesis</keyword>
<keyword evidence="8" id="KW-0460">Magnesium</keyword>
<evidence type="ECO:0000256" key="6">
    <source>
        <dbReference type="ARBA" id="ARBA00022723"/>
    </source>
</evidence>